<proteinExistence type="predicted"/>
<name>A0A6J5KVK6_9CAUD</name>
<gene>
    <name evidence="1" type="ORF">UFOVP89_58</name>
</gene>
<sequence>MDLTEFLKQINLLAPQNTSIGNQELNLNAYTKPTLGVNANAVQPTDIGLLSATMGKNVNEPAYKDVALNQDNMRYGVTNQAGNTAPYTQYTEPNLMVKAMGGNNPNISGNYMTDLMGGKASVGGQYDASGLSAMAAYQKKLQDEWLLKAFLQANPYSKSAGIQLGKEF</sequence>
<accession>A0A6J5KVK6</accession>
<protein>
    <submittedName>
        <fullName evidence="1">Uncharacterized protein</fullName>
    </submittedName>
</protein>
<reference evidence="1" key="1">
    <citation type="submission" date="2020-04" db="EMBL/GenBank/DDBJ databases">
        <authorList>
            <person name="Chiriac C."/>
            <person name="Salcher M."/>
            <person name="Ghai R."/>
            <person name="Kavagutti S V."/>
        </authorList>
    </citation>
    <scope>NUCLEOTIDE SEQUENCE</scope>
</reference>
<organism evidence="1">
    <name type="scientific">uncultured Caudovirales phage</name>
    <dbReference type="NCBI Taxonomy" id="2100421"/>
    <lineage>
        <taxon>Viruses</taxon>
        <taxon>Duplodnaviria</taxon>
        <taxon>Heunggongvirae</taxon>
        <taxon>Uroviricota</taxon>
        <taxon>Caudoviricetes</taxon>
        <taxon>Peduoviridae</taxon>
        <taxon>Maltschvirus</taxon>
        <taxon>Maltschvirus maltsch</taxon>
    </lineage>
</organism>
<evidence type="ECO:0000313" key="1">
    <source>
        <dbReference type="EMBL" id="CAB4126444.1"/>
    </source>
</evidence>
<dbReference type="EMBL" id="LR796197">
    <property type="protein sequence ID" value="CAB4126444.1"/>
    <property type="molecule type" value="Genomic_DNA"/>
</dbReference>